<evidence type="ECO:0000256" key="1">
    <source>
        <dbReference type="SAM" id="MobiDB-lite"/>
    </source>
</evidence>
<feature type="non-terminal residue" evidence="2">
    <location>
        <position position="185"/>
    </location>
</feature>
<feature type="compositionally biased region" description="Basic residues" evidence="1">
    <location>
        <begin position="94"/>
        <end position="104"/>
    </location>
</feature>
<reference evidence="2 3" key="1">
    <citation type="submission" date="2022-05" db="EMBL/GenBank/DDBJ databases">
        <authorList>
            <consortium name="Genoscope - CEA"/>
            <person name="William W."/>
        </authorList>
    </citation>
    <scope>NUCLEOTIDE SEQUENCE [LARGE SCALE GENOMIC DNA]</scope>
</reference>
<proteinExistence type="predicted"/>
<gene>
    <name evidence="2" type="ORF">PEVE_00042815</name>
</gene>
<dbReference type="EMBL" id="CALNXI010000851">
    <property type="protein sequence ID" value="CAH3143349.1"/>
    <property type="molecule type" value="Genomic_DNA"/>
</dbReference>
<sequence>MASTGEEGAKKLQSNCAFYEELDDIPRTRDAINPDCMTISSSKVIPKKKSPSAGPVSKEGENSSSSVSSDSQQLSTSSASDESPPKSQQVPPKTKGKAPKRKRKEQNDQDEDPYMNGICDMWRISMEKQAECFNRSMELQQAAIQSQTEQTKALVSGLKDVLKDCFKNHHEEFGKARQTFHVPFE</sequence>
<evidence type="ECO:0000313" key="3">
    <source>
        <dbReference type="Proteomes" id="UP001159427"/>
    </source>
</evidence>
<feature type="region of interest" description="Disordered" evidence="1">
    <location>
        <begin position="21"/>
        <end position="114"/>
    </location>
</feature>
<protein>
    <submittedName>
        <fullName evidence="2">Uncharacterized protein</fullName>
    </submittedName>
</protein>
<feature type="compositionally biased region" description="Low complexity" evidence="1">
    <location>
        <begin position="63"/>
        <end position="82"/>
    </location>
</feature>
<evidence type="ECO:0000313" key="2">
    <source>
        <dbReference type="EMBL" id="CAH3143349.1"/>
    </source>
</evidence>
<name>A0ABN8PGG9_9CNID</name>
<dbReference type="Proteomes" id="UP001159427">
    <property type="component" value="Unassembled WGS sequence"/>
</dbReference>
<comment type="caution">
    <text evidence="2">The sequence shown here is derived from an EMBL/GenBank/DDBJ whole genome shotgun (WGS) entry which is preliminary data.</text>
</comment>
<organism evidence="2 3">
    <name type="scientific">Porites evermanni</name>
    <dbReference type="NCBI Taxonomy" id="104178"/>
    <lineage>
        <taxon>Eukaryota</taxon>
        <taxon>Metazoa</taxon>
        <taxon>Cnidaria</taxon>
        <taxon>Anthozoa</taxon>
        <taxon>Hexacorallia</taxon>
        <taxon>Scleractinia</taxon>
        <taxon>Fungiina</taxon>
        <taxon>Poritidae</taxon>
        <taxon>Porites</taxon>
    </lineage>
</organism>
<accession>A0ABN8PGG9</accession>
<keyword evidence="3" id="KW-1185">Reference proteome</keyword>